<dbReference type="InterPro" id="IPR006311">
    <property type="entry name" value="TAT_signal"/>
</dbReference>
<dbReference type="EMBL" id="JAMZEB010000002">
    <property type="protein sequence ID" value="MCP2356646.1"/>
    <property type="molecule type" value="Genomic_DNA"/>
</dbReference>
<feature type="chain" id="PRO_5040940664" description="Twin-arginine translocation signal domain-containing protein" evidence="1">
    <location>
        <begin position="29"/>
        <end position="96"/>
    </location>
</feature>
<evidence type="ECO:0008006" key="4">
    <source>
        <dbReference type="Google" id="ProtNLM"/>
    </source>
</evidence>
<protein>
    <recommendedName>
        <fullName evidence="4">Twin-arginine translocation signal domain-containing protein</fullName>
    </recommendedName>
</protein>
<dbReference type="PROSITE" id="PS51318">
    <property type="entry name" value="TAT"/>
    <property type="match status" value="1"/>
</dbReference>
<comment type="caution">
    <text evidence="2">The sequence shown here is derived from an EMBL/GenBank/DDBJ whole genome shotgun (WGS) entry which is preliminary data.</text>
</comment>
<proteinExistence type="predicted"/>
<evidence type="ECO:0000313" key="3">
    <source>
        <dbReference type="Proteomes" id="UP001139648"/>
    </source>
</evidence>
<dbReference type="RefSeq" id="WP_253743688.1">
    <property type="nucleotide sequence ID" value="NZ_BAABKA010000100.1"/>
</dbReference>
<gene>
    <name evidence="2" type="ORF">HD597_003666</name>
</gene>
<dbReference type="AlphaFoldDB" id="A0A9X2GD03"/>
<accession>A0A9X2GD03</accession>
<organism evidence="2 3">
    <name type="scientific">Nonomuraea thailandensis</name>
    <dbReference type="NCBI Taxonomy" id="1188745"/>
    <lineage>
        <taxon>Bacteria</taxon>
        <taxon>Bacillati</taxon>
        <taxon>Actinomycetota</taxon>
        <taxon>Actinomycetes</taxon>
        <taxon>Streptosporangiales</taxon>
        <taxon>Streptosporangiaceae</taxon>
        <taxon>Nonomuraea</taxon>
    </lineage>
</organism>
<reference evidence="2" key="1">
    <citation type="submission" date="2022-06" db="EMBL/GenBank/DDBJ databases">
        <title>Sequencing the genomes of 1000 actinobacteria strains.</title>
        <authorList>
            <person name="Klenk H.-P."/>
        </authorList>
    </citation>
    <scope>NUCLEOTIDE SEQUENCE</scope>
    <source>
        <strain evidence="2">DSM 46694</strain>
    </source>
</reference>
<feature type="signal peptide" evidence="1">
    <location>
        <begin position="1"/>
        <end position="28"/>
    </location>
</feature>
<evidence type="ECO:0000313" key="2">
    <source>
        <dbReference type="EMBL" id="MCP2356646.1"/>
    </source>
</evidence>
<evidence type="ECO:0000256" key="1">
    <source>
        <dbReference type="SAM" id="SignalP"/>
    </source>
</evidence>
<name>A0A9X2GD03_9ACTN</name>
<keyword evidence="3" id="KW-1185">Reference proteome</keyword>
<sequence length="96" mass="10491">MAVHEPPQRKRRLSRRFFTRAMGASALAAATSVATQARPASAQAICEYLCCQLLYCPTFPYSTCSNNATYIWGCYSGASFCRCCEAPGRASISCYP</sequence>
<dbReference type="Proteomes" id="UP001139648">
    <property type="component" value="Unassembled WGS sequence"/>
</dbReference>
<keyword evidence="1" id="KW-0732">Signal</keyword>